<proteinExistence type="predicted"/>
<reference evidence="2" key="1">
    <citation type="journal article" date="2014" name="Front. Microbiol.">
        <title>High frequency of phylogenetically diverse reductive dehalogenase-homologous genes in deep subseafloor sedimentary metagenomes.</title>
        <authorList>
            <person name="Kawai M."/>
            <person name="Futagami T."/>
            <person name="Toyoda A."/>
            <person name="Takaki Y."/>
            <person name="Nishi S."/>
            <person name="Hori S."/>
            <person name="Arai W."/>
            <person name="Tsubouchi T."/>
            <person name="Morono Y."/>
            <person name="Uchiyama I."/>
            <person name="Ito T."/>
            <person name="Fujiyama A."/>
            <person name="Inagaki F."/>
            <person name="Takami H."/>
        </authorList>
    </citation>
    <scope>NUCLEOTIDE SEQUENCE</scope>
    <source>
        <strain evidence="2">Expedition CK06-06</strain>
    </source>
</reference>
<accession>X1NR58</accession>
<feature type="transmembrane region" description="Helical" evidence="1">
    <location>
        <begin position="57"/>
        <end position="76"/>
    </location>
</feature>
<dbReference type="Pfam" id="PF02325">
    <property type="entry name" value="CCB3_YggT"/>
    <property type="match status" value="1"/>
</dbReference>
<gene>
    <name evidence="2" type="ORF">S06H3_41644</name>
</gene>
<dbReference type="AlphaFoldDB" id="X1NR58"/>
<feature type="non-terminal residue" evidence="2">
    <location>
        <position position="108"/>
    </location>
</feature>
<comment type="caution">
    <text evidence="2">The sequence shown here is derived from an EMBL/GenBank/DDBJ whole genome shotgun (WGS) entry which is preliminary data.</text>
</comment>
<dbReference type="InterPro" id="IPR003425">
    <property type="entry name" value="CCB3/YggT"/>
</dbReference>
<organism evidence="2">
    <name type="scientific">marine sediment metagenome</name>
    <dbReference type="NCBI Taxonomy" id="412755"/>
    <lineage>
        <taxon>unclassified sequences</taxon>
        <taxon>metagenomes</taxon>
        <taxon>ecological metagenomes</taxon>
    </lineage>
</organism>
<sequence length="108" mass="12015">MGIIETVLSIYFILLLIRAVIPDTGQMTFNQPYRVIVKLTGPVVNNLAKITDRIGRVWAPILGMLLLVILQGAIYAGATTVQARIFDCGLTRWVFSSNRTFWGIGKSF</sequence>
<dbReference type="EMBL" id="BARV01025689">
    <property type="protein sequence ID" value="GAI46068.1"/>
    <property type="molecule type" value="Genomic_DNA"/>
</dbReference>
<keyword evidence="1" id="KW-1133">Transmembrane helix</keyword>
<evidence type="ECO:0000256" key="1">
    <source>
        <dbReference type="SAM" id="Phobius"/>
    </source>
</evidence>
<protein>
    <submittedName>
        <fullName evidence="2">Uncharacterized protein</fullName>
    </submittedName>
</protein>
<name>X1NR58_9ZZZZ</name>
<dbReference type="GO" id="GO:0016020">
    <property type="term" value="C:membrane"/>
    <property type="evidence" value="ECO:0007669"/>
    <property type="project" value="InterPro"/>
</dbReference>
<keyword evidence="1" id="KW-0812">Transmembrane</keyword>
<keyword evidence="1" id="KW-0472">Membrane</keyword>
<evidence type="ECO:0000313" key="2">
    <source>
        <dbReference type="EMBL" id="GAI46068.1"/>
    </source>
</evidence>